<proteinExistence type="predicted"/>
<dbReference type="AlphaFoldDB" id="B5Y4L6"/>
<reference evidence="2 3" key="1">
    <citation type="journal article" date="2008" name="Nature">
        <title>The Phaeodactylum genome reveals the evolutionary history of diatom genomes.</title>
        <authorList>
            <person name="Bowler C."/>
            <person name="Allen A.E."/>
            <person name="Badger J.H."/>
            <person name="Grimwood J."/>
            <person name="Jabbari K."/>
            <person name="Kuo A."/>
            <person name="Maheswari U."/>
            <person name="Martens C."/>
            <person name="Maumus F."/>
            <person name="Otillar R.P."/>
            <person name="Rayko E."/>
            <person name="Salamov A."/>
            <person name="Vandepoele K."/>
            <person name="Beszteri B."/>
            <person name="Gruber A."/>
            <person name="Heijde M."/>
            <person name="Katinka M."/>
            <person name="Mock T."/>
            <person name="Valentin K."/>
            <person name="Verret F."/>
            <person name="Berges J.A."/>
            <person name="Brownlee C."/>
            <person name="Cadoret J.P."/>
            <person name="Chiovitti A."/>
            <person name="Choi C.J."/>
            <person name="Coesel S."/>
            <person name="De Martino A."/>
            <person name="Detter J.C."/>
            <person name="Durkin C."/>
            <person name="Falciatore A."/>
            <person name="Fournet J."/>
            <person name="Haruta M."/>
            <person name="Huysman M.J."/>
            <person name="Jenkins B.D."/>
            <person name="Jiroutova K."/>
            <person name="Jorgensen R.E."/>
            <person name="Joubert Y."/>
            <person name="Kaplan A."/>
            <person name="Kroger N."/>
            <person name="Kroth P.G."/>
            <person name="La Roche J."/>
            <person name="Lindquist E."/>
            <person name="Lommer M."/>
            <person name="Martin-Jezequel V."/>
            <person name="Lopez P.J."/>
            <person name="Lucas S."/>
            <person name="Mangogna M."/>
            <person name="McGinnis K."/>
            <person name="Medlin L.K."/>
            <person name="Montsant A."/>
            <person name="Oudot-Le Secq M.P."/>
            <person name="Napoli C."/>
            <person name="Obornik M."/>
            <person name="Parker M.S."/>
            <person name="Petit J.L."/>
            <person name="Porcel B.M."/>
            <person name="Poulsen N."/>
            <person name="Robison M."/>
            <person name="Rychlewski L."/>
            <person name="Rynearson T.A."/>
            <person name="Schmutz J."/>
            <person name="Shapiro H."/>
            <person name="Siaut M."/>
            <person name="Stanley M."/>
            <person name="Sussman M.R."/>
            <person name="Taylor A.R."/>
            <person name="Vardi A."/>
            <person name="von Dassow P."/>
            <person name="Vyverman W."/>
            <person name="Willis A."/>
            <person name="Wyrwicz L.S."/>
            <person name="Rokhsar D.S."/>
            <person name="Weissenbach J."/>
            <person name="Armbrust E.V."/>
            <person name="Green B.R."/>
            <person name="Van de Peer Y."/>
            <person name="Grigoriev I.V."/>
        </authorList>
    </citation>
    <scope>NUCLEOTIDE SEQUENCE [LARGE SCALE GENOMIC DNA]</scope>
    <source>
        <strain evidence="2 3">CCAP 1055/1</strain>
    </source>
</reference>
<organism evidence="2 3">
    <name type="scientific">Phaeodactylum tricornutum (strain CCAP 1055/1)</name>
    <dbReference type="NCBI Taxonomy" id="556484"/>
    <lineage>
        <taxon>Eukaryota</taxon>
        <taxon>Sar</taxon>
        <taxon>Stramenopiles</taxon>
        <taxon>Ochrophyta</taxon>
        <taxon>Bacillariophyta</taxon>
        <taxon>Bacillariophyceae</taxon>
        <taxon>Bacillariophycidae</taxon>
        <taxon>Naviculales</taxon>
        <taxon>Phaeodactylaceae</taxon>
        <taxon>Phaeodactylum</taxon>
    </lineage>
</organism>
<keyword evidence="1" id="KW-0812">Transmembrane</keyword>
<feature type="transmembrane region" description="Helical" evidence="1">
    <location>
        <begin position="186"/>
        <end position="209"/>
    </location>
</feature>
<dbReference type="OrthoDB" id="10603264at2759"/>
<dbReference type="EMBL" id="CP001142">
    <property type="protein sequence ID" value="ACI65783.1"/>
    <property type="molecule type" value="Genomic_DNA"/>
</dbReference>
<evidence type="ECO:0000256" key="1">
    <source>
        <dbReference type="SAM" id="Phobius"/>
    </source>
</evidence>
<dbReference type="GeneID" id="7204334"/>
<accession>B5Y4L6</accession>
<protein>
    <submittedName>
        <fullName evidence="2">Uncharacterized protein</fullName>
    </submittedName>
</protein>
<evidence type="ECO:0000313" key="2">
    <source>
        <dbReference type="EMBL" id="ACI65783.1"/>
    </source>
</evidence>
<dbReference type="InParanoid" id="B5Y4L6"/>
<keyword evidence="1" id="KW-1133">Transmembrane helix</keyword>
<dbReference type="RefSeq" id="XP_002186313.1">
    <property type="nucleotide sequence ID" value="XM_002186277.1"/>
</dbReference>
<sequence>MSRRPRHVVNGRLVPRTHGMLGSWYSRLWNRRTLTVLVLLFSFAITNPANDPWTVQYVLSGRRLSPHLPPSRRLPKESGYVTNYGVFALQERLTYLRIHVLGMTWDCSYVDEETGALCLEIQERLAYAQRPLLWDSSDRAFSTYRLLSTGIVLSALLTYCAYGPLRSGYAVVDWYLELLRPHSDHVTLWSTLWSLVQANWFVYPALLRMEQLVSSQSSTSWFYMANDGWNFAMSAVCIVSLTAVVRALATHRQRQHTRFAGSHPTTTRTRSVPGSGWSLLVSAFLGYLRGAQRDPFSATVLLWGNAVEVVPLSWCWLLWILAIDGLPTVLFWVLSNWSGAALGAYQLQQYRGYAGHAANLWRSLHQTFGSFWGKGRN</sequence>
<feature type="transmembrane region" description="Helical" evidence="1">
    <location>
        <begin position="144"/>
        <end position="165"/>
    </location>
</feature>
<feature type="transmembrane region" description="Helical" evidence="1">
    <location>
        <begin position="309"/>
        <end position="334"/>
    </location>
</feature>
<name>B5Y4L6_PHATC</name>
<feature type="transmembrane region" description="Helical" evidence="1">
    <location>
        <begin position="270"/>
        <end position="289"/>
    </location>
</feature>
<keyword evidence="3" id="KW-1185">Reference proteome</keyword>
<dbReference type="Proteomes" id="UP000000759">
    <property type="component" value="Chromosome 3"/>
</dbReference>
<dbReference type="HOGENOM" id="CLU_734600_0_0_1"/>
<gene>
    <name evidence="2" type="ORF">PHATR_33194</name>
</gene>
<dbReference type="KEGG" id="pti:PHATR_33194"/>
<reference evidence="3" key="2">
    <citation type="submission" date="2008-08" db="EMBL/GenBank/DDBJ databases">
        <authorList>
            <consortium name="Diatom Consortium"/>
            <person name="Grigoriev I."/>
            <person name="Grimwood J."/>
            <person name="Kuo A."/>
            <person name="Otillar R.P."/>
            <person name="Salamov A."/>
            <person name="Detter J.C."/>
            <person name="Lindquist E."/>
            <person name="Shapiro H."/>
            <person name="Lucas S."/>
            <person name="Glavina del Rio T."/>
            <person name="Pitluck S."/>
            <person name="Rokhsar D."/>
            <person name="Bowler C."/>
        </authorList>
    </citation>
    <scope>GENOME REANNOTATION</scope>
    <source>
        <strain evidence="3">CCAP 1055/1</strain>
    </source>
</reference>
<keyword evidence="1" id="KW-0472">Membrane</keyword>
<evidence type="ECO:0000313" key="3">
    <source>
        <dbReference type="Proteomes" id="UP000000759"/>
    </source>
</evidence>
<dbReference type="PaxDb" id="2850-Phatr33194"/>
<feature type="transmembrane region" description="Helical" evidence="1">
    <location>
        <begin position="229"/>
        <end position="249"/>
    </location>
</feature>